<dbReference type="Proteomes" id="UP000054248">
    <property type="component" value="Unassembled WGS sequence"/>
</dbReference>
<sequence length="128" mass="14889">VRGDHGTENLGVAAFMEEFRGAGRGSYIWGRSVHNVRIERLWVDLTVSLGSKWAQFFELLELQAGLDPNNANHIWLLHYLYLADINEELAFFIRTWNHHPLQMRGQRHRSPIDMYGFDMLVHGIRGDD</sequence>
<feature type="non-terminal residue" evidence="2">
    <location>
        <position position="1"/>
    </location>
</feature>
<reference evidence="3" key="2">
    <citation type="submission" date="2015-01" db="EMBL/GenBank/DDBJ databases">
        <title>Evolutionary Origins and Diversification of the Mycorrhizal Mutualists.</title>
        <authorList>
            <consortium name="DOE Joint Genome Institute"/>
            <consortium name="Mycorrhizal Genomics Consortium"/>
            <person name="Kohler A."/>
            <person name="Kuo A."/>
            <person name="Nagy L.G."/>
            <person name="Floudas D."/>
            <person name="Copeland A."/>
            <person name="Barry K.W."/>
            <person name="Cichocki N."/>
            <person name="Veneault-Fourrey C."/>
            <person name="LaButti K."/>
            <person name="Lindquist E.A."/>
            <person name="Lipzen A."/>
            <person name="Lundell T."/>
            <person name="Morin E."/>
            <person name="Murat C."/>
            <person name="Riley R."/>
            <person name="Ohm R."/>
            <person name="Sun H."/>
            <person name="Tunlid A."/>
            <person name="Henrissat B."/>
            <person name="Grigoriev I.V."/>
            <person name="Hibbett D.S."/>
            <person name="Martin F."/>
        </authorList>
    </citation>
    <scope>NUCLEOTIDE SEQUENCE [LARGE SCALE GENOMIC DNA]</scope>
    <source>
        <strain evidence="3">MUT 4182</strain>
    </source>
</reference>
<feature type="non-terminal residue" evidence="2">
    <location>
        <position position="128"/>
    </location>
</feature>
<proteinExistence type="predicted"/>
<feature type="domain" description="Integrase core" evidence="1">
    <location>
        <begin position="1"/>
        <end position="120"/>
    </location>
</feature>
<dbReference type="STRING" id="1051891.A0A0C3LHE3"/>
<dbReference type="EMBL" id="KN822949">
    <property type="protein sequence ID" value="KIO33373.1"/>
    <property type="molecule type" value="Genomic_DNA"/>
</dbReference>
<reference evidence="2 3" key="1">
    <citation type="submission" date="2014-04" db="EMBL/GenBank/DDBJ databases">
        <authorList>
            <consortium name="DOE Joint Genome Institute"/>
            <person name="Kuo A."/>
            <person name="Girlanda M."/>
            <person name="Perotto S."/>
            <person name="Kohler A."/>
            <person name="Nagy L.G."/>
            <person name="Floudas D."/>
            <person name="Copeland A."/>
            <person name="Barry K.W."/>
            <person name="Cichocki N."/>
            <person name="Veneault-Fourrey C."/>
            <person name="LaButti K."/>
            <person name="Lindquist E.A."/>
            <person name="Lipzen A."/>
            <person name="Lundell T."/>
            <person name="Morin E."/>
            <person name="Murat C."/>
            <person name="Sun H."/>
            <person name="Tunlid A."/>
            <person name="Henrissat B."/>
            <person name="Grigoriev I.V."/>
            <person name="Hibbett D.S."/>
            <person name="Martin F."/>
            <person name="Nordberg H.P."/>
            <person name="Cantor M.N."/>
            <person name="Hua S.X."/>
        </authorList>
    </citation>
    <scope>NUCLEOTIDE SEQUENCE [LARGE SCALE GENOMIC DNA]</scope>
    <source>
        <strain evidence="2 3">MUT 4182</strain>
    </source>
</reference>
<dbReference type="Pfam" id="PF24764">
    <property type="entry name" value="rva_4"/>
    <property type="match status" value="1"/>
</dbReference>
<dbReference type="OrthoDB" id="3252187at2759"/>
<evidence type="ECO:0000259" key="1">
    <source>
        <dbReference type="Pfam" id="PF24764"/>
    </source>
</evidence>
<accession>A0A0C3LHE3</accession>
<dbReference type="HOGENOM" id="CLU_111205_1_0_1"/>
<organism evidence="2 3">
    <name type="scientific">Tulasnella calospora MUT 4182</name>
    <dbReference type="NCBI Taxonomy" id="1051891"/>
    <lineage>
        <taxon>Eukaryota</taxon>
        <taxon>Fungi</taxon>
        <taxon>Dikarya</taxon>
        <taxon>Basidiomycota</taxon>
        <taxon>Agaricomycotina</taxon>
        <taxon>Agaricomycetes</taxon>
        <taxon>Cantharellales</taxon>
        <taxon>Tulasnellaceae</taxon>
        <taxon>Tulasnella</taxon>
    </lineage>
</organism>
<dbReference type="AlphaFoldDB" id="A0A0C3LHE3"/>
<evidence type="ECO:0000313" key="2">
    <source>
        <dbReference type="EMBL" id="KIO33373.1"/>
    </source>
</evidence>
<dbReference type="PANTHER" id="PTHR46791">
    <property type="entry name" value="EXPRESSED PROTEIN"/>
    <property type="match status" value="1"/>
</dbReference>
<evidence type="ECO:0000313" key="3">
    <source>
        <dbReference type="Proteomes" id="UP000054248"/>
    </source>
</evidence>
<name>A0A0C3LHE3_9AGAM</name>
<dbReference type="InterPro" id="IPR058913">
    <property type="entry name" value="Integrase_dom_put"/>
</dbReference>
<protein>
    <recommendedName>
        <fullName evidence="1">Integrase core domain-containing protein</fullName>
    </recommendedName>
</protein>
<dbReference type="PANTHER" id="PTHR46791:SF5">
    <property type="entry name" value="CLR5 DOMAIN-CONTAINING PROTEIN-RELATED"/>
    <property type="match status" value="1"/>
</dbReference>
<keyword evidence="3" id="KW-1185">Reference proteome</keyword>
<gene>
    <name evidence="2" type="ORF">M407DRAFT_52204</name>
</gene>